<name>A0AAW0ZX89_9HYME</name>
<comment type="caution">
    <text evidence="1">The sequence shown here is derived from an EMBL/GenBank/DDBJ whole genome shotgun (WGS) entry which is preliminary data.</text>
</comment>
<accession>A0AAW0ZX89</accession>
<dbReference type="EMBL" id="JAWNGG020000098">
    <property type="protein sequence ID" value="KAK9302289.1"/>
    <property type="molecule type" value="Genomic_DNA"/>
</dbReference>
<sequence length="72" mass="8564">MIELQLEQVNPSIVRIDSPSKVQTNIRNVFQGQKWNRTNERVKLRVERREQLGAVCERNKMNTRNRSSLELQ</sequence>
<proteinExistence type="predicted"/>
<protein>
    <submittedName>
        <fullName evidence="1">Uncharacterized protein</fullName>
    </submittedName>
</protein>
<dbReference type="AlphaFoldDB" id="A0AAW0ZX89"/>
<dbReference type="Proteomes" id="UP001432146">
    <property type="component" value="Unassembled WGS sequence"/>
</dbReference>
<gene>
    <name evidence="1" type="ORF">QLX08_005714</name>
</gene>
<organism evidence="1 2">
    <name type="scientific">Tetragonisca angustula</name>
    <dbReference type="NCBI Taxonomy" id="166442"/>
    <lineage>
        <taxon>Eukaryota</taxon>
        <taxon>Metazoa</taxon>
        <taxon>Ecdysozoa</taxon>
        <taxon>Arthropoda</taxon>
        <taxon>Hexapoda</taxon>
        <taxon>Insecta</taxon>
        <taxon>Pterygota</taxon>
        <taxon>Neoptera</taxon>
        <taxon>Endopterygota</taxon>
        <taxon>Hymenoptera</taxon>
        <taxon>Apocrita</taxon>
        <taxon>Aculeata</taxon>
        <taxon>Apoidea</taxon>
        <taxon>Anthophila</taxon>
        <taxon>Apidae</taxon>
        <taxon>Tetragonisca</taxon>
    </lineage>
</organism>
<reference evidence="1 2" key="1">
    <citation type="submission" date="2024-05" db="EMBL/GenBank/DDBJ databases">
        <title>The nuclear and mitochondrial genome assemblies of Tetragonisca angustula (Apidae: Meliponini), a tiny yet remarkable pollinator in the Neotropics.</title>
        <authorList>
            <person name="Ferrari R."/>
            <person name="Ricardo P.C."/>
            <person name="Dias F.C."/>
            <person name="Araujo N.S."/>
            <person name="Soares D.O."/>
            <person name="Zhou Q.-S."/>
            <person name="Zhu C.-D."/>
            <person name="Coutinho L."/>
            <person name="Airas M.C."/>
            <person name="Batista T.M."/>
        </authorList>
    </citation>
    <scope>NUCLEOTIDE SEQUENCE [LARGE SCALE GENOMIC DNA]</scope>
    <source>
        <strain evidence="1">ASF017062</strain>
        <tissue evidence="1">Abdomen</tissue>
    </source>
</reference>
<keyword evidence="2" id="KW-1185">Reference proteome</keyword>
<evidence type="ECO:0000313" key="1">
    <source>
        <dbReference type="EMBL" id="KAK9302289.1"/>
    </source>
</evidence>
<evidence type="ECO:0000313" key="2">
    <source>
        <dbReference type="Proteomes" id="UP001432146"/>
    </source>
</evidence>